<dbReference type="SMART" id="SM01014">
    <property type="entry name" value="ARID"/>
    <property type="match status" value="1"/>
</dbReference>
<evidence type="ECO:0000256" key="2">
    <source>
        <dbReference type="ARBA" id="ARBA00023163"/>
    </source>
</evidence>
<feature type="region of interest" description="Disordered" evidence="4">
    <location>
        <begin position="709"/>
        <end position="899"/>
    </location>
</feature>
<name>A0A8C9V2S8_SCLFO</name>
<dbReference type="Gene3D" id="2.30.30.490">
    <property type="match status" value="1"/>
</dbReference>
<accession>A0A8C9V2S8</accession>
<keyword evidence="8" id="KW-1185">Reference proteome</keyword>
<dbReference type="InterPro" id="IPR001606">
    <property type="entry name" value="ARID_dom"/>
</dbReference>
<dbReference type="InterPro" id="IPR051232">
    <property type="entry name" value="ARID/SWI1_ChromRemod"/>
</dbReference>
<evidence type="ECO:0000313" key="8">
    <source>
        <dbReference type="Proteomes" id="UP000694397"/>
    </source>
</evidence>
<protein>
    <submittedName>
        <fullName evidence="7">Zgc:77151</fullName>
    </submittedName>
</protein>
<sequence>MGGRLGRSLFYHGSCLFIVQWLGAPCCLRGSFAFYRSFSCRPEGDSRAAVWKLGDFYFVRCAPQEPVCIAEVALLWEDRAQRHQLASSRLYFLPEDTPKGRMSEHGEDEVLAVSKKIVIRIEDLVKWACPEPASWKGRCRGVQHVFAATSGTSGTLDGKYDGAASQEQWRVKVLSYPQYCRFRSLQRRLQDRAGYPRLQDPHLLALGGMRVSPHNTWVLYCRDTFNHPTLDSNTSVWTHLGCTSLSLKGRPRKRRGRDGKGLDQENHNQSVASWIERMKESVMGSVELPCEGSWLPHPEEQHFLDQLYVFMERRGSPIGKVPNLGFKKIDLFLLFSTVKKLGGYERVTSERLWKQVYNELGGSPGSTSAATCTRRHYERLMLAYEQHLKGGGGSGSAGGAGGGGSREYSQSQGPVASRKSSELQKGRESQVPSKKKMNGETCPMQDSTMKPRTAEVRRRGRPPSKRSTRPTAKTLSKKPCPDSARGALPPSSRRRSFQPLYTPPPQDLSSVNDSIISSQDLRAKQSIPVPHAALFHPRMERAVMTTCEEPVNLCPSGPLGAFSLCPISLFRTRLGLTTEQGPGTATQETGVLQPSVLIVHPKTEPSEQLGPTQGSLNGFNDGTPRGGASEARPRSAVLPPLRIIPLDIDCSLQVHQFMKSRVGPAELSSFTRRLSEVLAQDLSKACEPPGGAQASAQEQALPLNLSKRCTAKRPGEDPEARGHGGDSSKRTKLDVDPSDNPGQVLKQRKDSVLLHEVQEEPADLSCPKRARAAAQGQDSRFVTGLESAAGSARLSPGSSSPSQSEGGRVLECTPRVPGLPKQVEAKDDPSGAPYSLDSGRVVEDPKRSSSGLSFCHTTQPGSLQALPRWPPPSQSRSDPCRNTDVHTSSERRSLTSSCVSTASLTLPLAETK</sequence>
<feature type="compositionally biased region" description="Basic residues" evidence="4">
    <location>
        <begin position="458"/>
        <end position="468"/>
    </location>
</feature>
<reference evidence="7" key="2">
    <citation type="submission" date="2025-08" db="UniProtKB">
        <authorList>
            <consortium name="Ensembl"/>
        </authorList>
    </citation>
    <scope>IDENTIFICATION</scope>
</reference>
<proteinExistence type="predicted"/>
<keyword evidence="2" id="KW-0804">Transcription</keyword>
<gene>
    <name evidence="7" type="primary">zgc:77151</name>
</gene>
<dbReference type="Ensembl" id="ENSSFOT00015016282.2">
    <property type="protein sequence ID" value="ENSSFOP00015016096.2"/>
    <property type="gene ID" value="ENSSFOG00015010353.2"/>
</dbReference>
<keyword evidence="1" id="KW-0805">Transcription regulation</keyword>
<evidence type="ECO:0000256" key="4">
    <source>
        <dbReference type="SAM" id="MobiDB-lite"/>
    </source>
</evidence>
<feature type="compositionally biased region" description="Basic and acidic residues" evidence="4">
    <location>
        <begin position="747"/>
        <end position="758"/>
    </location>
</feature>
<feature type="compositionally biased region" description="Polar residues" evidence="4">
    <location>
        <begin position="609"/>
        <end position="620"/>
    </location>
</feature>
<dbReference type="SUPFAM" id="SSF46774">
    <property type="entry name" value="ARID-like"/>
    <property type="match status" value="1"/>
</dbReference>
<feature type="compositionally biased region" description="Basic and acidic residues" evidence="4">
    <location>
        <begin position="878"/>
        <end position="893"/>
    </location>
</feature>
<dbReference type="GO" id="GO:0000976">
    <property type="term" value="F:transcription cis-regulatory region binding"/>
    <property type="evidence" value="ECO:0007669"/>
    <property type="project" value="TreeGrafter"/>
</dbReference>
<feature type="signal peptide" evidence="5">
    <location>
        <begin position="1"/>
        <end position="33"/>
    </location>
</feature>
<dbReference type="InterPro" id="IPR043151">
    <property type="entry name" value="BAH_sf"/>
</dbReference>
<dbReference type="Proteomes" id="UP000694397">
    <property type="component" value="Chromosome 14"/>
</dbReference>
<dbReference type="Pfam" id="PF01388">
    <property type="entry name" value="ARID"/>
    <property type="match status" value="1"/>
</dbReference>
<dbReference type="PANTHER" id="PTHR13964:SF41">
    <property type="entry name" value="AT-RICH INTERACTIVE DOMAIN-CONTAINING PROTEIN 5B"/>
    <property type="match status" value="1"/>
</dbReference>
<evidence type="ECO:0000256" key="5">
    <source>
        <dbReference type="SAM" id="SignalP"/>
    </source>
</evidence>
<feature type="region of interest" description="Disordered" evidence="4">
    <location>
        <begin position="390"/>
        <end position="512"/>
    </location>
</feature>
<dbReference type="FunFam" id="1.10.150.60:FF:000015">
    <property type="entry name" value="AT-rich interactive domain-containing protein 5B"/>
    <property type="match status" value="1"/>
</dbReference>
<dbReference type="SMART" id="SM00501">
    <property type="entry name" value="BRIGHT"/>
    <property type="match status" value="1"/>
</dbReference>
<dbReference type="CDD" id="cd16869">
    <property type="entry name" value="ARID_ARID5"/>
    <property type="match status" value="1"/>
</dbReference>
<dbReference type="GO" id="GO:0006357">
    <property type="term" value="P:regulation of transcription by RNA polymerase II"/>
    <property type="evidence" value="ECO:0007669"/>
    <property type="project" value="TreeGrafter"/>
</dbReference>
<reference evidence="7 8" key="1">
    <citation type="submission" date="2019-04" db="EMBL/GenBank/DDBJ databases">
        <authorList>
            <consortium name="Wellcome Sanger Institute Data Sharing"/>
        </authorList>
    </citation>
    <scope>NUCLEOTIDE SEQUENCE [LARGE SCALE GENOMIC DNA]</scope>
</reference>
<dbReference type="OrthoDB" id="1938591at2759"/>
<dbReference type="PROSITE" id="PS51011">
    <property type="entry name" value="ARID"/>
    <property type="match status" value="1"/>
</dbReference>
<feature type="compositionally biased region" description="Basic and acidic residues" evidence="4">
    <location>
        <begin position="713"/>
        <end position="735"/>
    </location>
</feature>
<dbReference type="PANTHER" id="PTHR13964">
    <property type="entry name" value="RBP-RELATED"/>
    <property type="match status" value="1"/>
</dbReference>
<feature type="compositionally biased region" description="Polar residues" evidence="4">
    <location>
        <begin position="848"/>
        <end position="862"/>
    </location>
</feature>
<evidence type="ECO:0000256" key="1">
    <source>
        <dbReference type="ARBA" id="ARBA00023015"/>
    </source>
</evidence>
<keyword evidence="3" id="KW-0539">Nucleus</keyword>
<dbReference type="GO" id="GO:0005634">
    <property type="term" value="C:nucleus"/>
    <property type="evidence" value="ECO:0007669"/>
    <property type="project" value="TreeGrafter"/>
</dbReference>
<evidence type="ECO:0000259" key="6">
    <source>
        <dbReference type="PROSITE" id="PS51011"/>
    </source>
</evidence>
<feature type="compositionally biased region" description="Basic and acidic residues" evidence="4">
    <location>
        <begin position="419"/>
        <end position="428"/>
    </location>
</feature>
<evidence type="ECO:0000256" key="3">
    <source>
        <dbReference type="ARBA" id="ARBA00023242"/>
    </source>
</evidence>
<keyword evidence="5" id="KW-0732">Signal</keyword>
<feature type="compositionally biased region" description="Gly residues" evidence="4">
    <location>
        <begin position="390"/>
        <end position="405"/>
    </location>
</feature>
<evidence type="ECO:0000313" key="7">
    <source>
        <dbReference type="Ensembl" id="ENSSFOP00015016096.2"/>
    </source>
</evidence>
<feature type="region of interest" description="Disordered" evidence="4">
    <location>
        <begin position="604"/>
        <end position="634"/>
    </location>
</feature>
<feature type="chain" id="PRO_5034806701" evidence="5">
    <location>
        <begin position="34"/>
        <end position="912"/>
    </location>
</feature>
<feature type="domain" description="ARID" evidence="6">
    <location>
        <begin position="297"/>
        <end position="389"/>
    </location>
</feature>
<dbReference type="GeneTree" id="ENSGT00940000163584"/>
<feature type="compositionally biased region" description="Low complexity" evidence="4">
    <location>
        <begin position="787"/>
        <end position="807"/>
    </location>
</feature>
<dbReference type="AlphaFoldDB" id="A0A8C9V2S8"/>
<organism evidence="7 8">
    <name type="scientific">Scleropages formosus</name>
    <name type="common">Asian bonytongue</name>
    <name type="synonym">Osteoglossum formosum</name>
    <dbReference type="NCBI Taxonomy" id="113540"/>
    <lineage>
        <taxon>Eukaryota</taxon>
        <taxon>Metazoa</taxon>
        <taxon>Chordata</taxon>
        <taxon>Craniata</taxon>
        <taxon>Vertebrata</taxon>
        <taxon>Euteleostomi</taxon>
        <taxon>Actinopterygii</taxon>
        <taxon>Neopterygii</taxon>
        <taxon>Teleostei</taxon>
        <taxon>Osteoglossocephala</taxon>
        <taxon>Osteoglossomorpha</taxon>
        <taxon>Osteoglossiformes</taxon>
        <taxon>Osteoglossidae</taxon>
        <taxon>Scleropages</taxon>
    </lineage>
</organism>
<dbReference type="Gene3D" id="1.10.150.60">
    <property type="entry name" value="ARID DNA-binding domain"/>
    <property type="match status" value="1"/>
</dbReference>
<reference evidence="7" key="3">
    <citation type="submission" date="2025-09" db="UniProtKB">
        <authorList>
            <consortium name="Ensembl"/>
        </authorList>
    </citation>
    <scope>IDENTIFICATION</scope>
</reference>
<dbReference type="InterPro" id="IPR036431">
    <property type="entry name" value="ARID_dom_sf"/>
</dbReference>